<dbReference type="PANTHER" id="PTHR45947:SF3">
    <property type="entry name" value="SULFOQUINOVOSYL TRANSFERASE SQD2"/>
    <property type="match status" value="1"/>
</dbReference>
<accession>L8J9H5</accession>
<dbReference type="RefSeq" id="WP_007468777.1">
    <property type="nucleotide sequence ID" value="NZ_AMZO01000032.1"/>
</dbReference>
<dbReference type="PANTHER" id="PTHR45947">
    <property type="entry name" value="SULFOQUINOVOSYL TRANSFERASE SQD2"/>
    <property type="match status" value="1"/>
</dbReference>
<gene>
    <name evidence="1" type="ORF">C942_02937</name>
</gene>
<dbReference type="AlphaFoldDB" id="L8J9H5"/>
<dbReference type="PATRIC" id="fig|1056511.3.peg.3861"/>
<dbReference type="Gene3D" id="3.40.50.2000">
    <property type="entry name" value="Glycogen Phosphorylase B"/>
    <property type="match status" value="2"/>
</dbReference>
<organism evidence="1 2">
    <name type="scientific">Photobacterium marinum</name>
    <dbReference type="NCBI Taxonomy" id="1056511"/>
    <lineage>
        <taxon>Bacteria</taxon>
        <taxon>Pseudomonadati</taxon>
        <taxon>Pseudomonadota</taxon>
        <taxon>Gammaproteobacteria</taxon>
        <taxon>Vibrionales</taxon>
        <taxon>Vibrionaceae</taxon>
        <taxon>Photobacterium</taxon>
    </lineage>
</organism>
<comment type="caution">
    <text evidence="1">The sequence shown here is derived from an EMBL/GenBank/DDBJ whole genome shotgun (WGS) entry which is preliminary data.</text>
</comment>
<dbReference type="Proteomes" id="UP000011134">
    <property type="component" value="Unassembled WGS sequence"/>
</dbReference>
<reference evidence="1 2" key="1">
    <citation type="submission" date="2012-12" db="EMBL/GenBank/DDBJ databases">
        <title>Genome Assembly of Photobacterium sp. AK15.</title>
        <authorList>
            <person name="Khatri I."/>
            <person name="Vaidya B."/>
            <person name="Srinivas T.N.R."/>
            <person name="Subramanian S."/>
            <person name="Pinnaka A."/>
        </authorList>
    </citation>
    <scope>NUCLEOTIDE SEQUENCE [LARGE SCALE GENOMIC DNA]</scope>
    <source>
        <strain evidence="1 2">AK15</strain>
    </source>
</reference>
<evidence type="ECO:0000313" key="2">
    <source>
        <dbReference type="Proteomes" id="UP000011134"/>
    </source>
</evidence>
<sequence>MKKIGYVIPSFPTLSETFVGVEMRAMMAMGHQLKPYAFTSSAQYQPDDAYLKQHCTYLTDTPANPLRHILKSYRCHRFIRKQKGFSYLSLLRQGLQLAYHADKDGCEHLHAHFAWHSAATAIVAAKILGIPVSFVGHGADIYASPQDLTCKLQEANFICAVTKEMQSELQLATAKPVYHIPCGIQDTKYPPFSYQWHPRKDFLFIGRLVEKKGLDVLLTAFSQLPASATLDIVGDGPLLTKLVHTAQQMQLTHRITFHGSKDAHWYHQHAADYKALVAPFTVAPNGDKDTGPLVLKEAMALGLPVITSDLAGCNEILDKNSGQQIPMDDPVSLMHAMQHHLSRTETELQNQREYAFRRVMSLFTAGKQAELLSAHVEAL</sequence>
<dbReference type="SUPFAM" id="SSF53756">
    <property type="entry name" value="UDP-Glycosyltransferase/glycogen phosphorylase"/>
    <property type="match status" value="1"/>
</dbReference>
<keyword evidence="2" id="KW-1185">Reference proteome</keyword>
<dbReference type="GO" id="GO:0016757">
    <property type="term" value="F:glycosyltransferase activity"/>
    <property type="evidence" value="ECO:0007669"/>
    <property type="project" value="TreeGrafter"/>
</dbReference>
<protein>
    <submittedName>
        <fullName evidence="1">Uncharacterized protein</fullName>
    </submittedName>
</protein>
<dbReference type="EMBL" id="AMZO01000032">
    <property type="protein sequence ID" value="ELR64117.1"/>
    <property type="molecule type" value="Genomic_DNA"/>
</dbReference>
<evidence type="ECO:0000313" key="1">
    <source>
        <dbReference type="EMBL" id="ELR64117.1"/>
    </source>
</evidence>
<name>L8J9H5_9GAMM</name>
<dbReference type="Pfam" id="PF13692">
    <property type="entry name" value="Glyco_trans_1_4"/>
    <property type="match status" value="1"/>
</dbReference>
<proteinExistence type="predicted"/>
<dbReference type="OrthoDB" id="9772485at2"/>
<dbReference type="InterPro" id="IPR050194">
    <property type="entry name" value="Glycosyltransferase_grp1"/>
</dbReference>